<protein>
    <submittedName>
        <fullName evidence="3 4">Uncharacterized protein</fullName>
    </submittedName>
</protein>
<dbReference type="EnsemblFungi" id="PTTG_11916-t43_1">
    <property type="protein sequence ID" value="PTTG_11916-t43_1-p1"/>
    <property type="gene ID" value="PTTG_11916"/>
</dbReference>
<organism evidence="3">
    <name type="scientific">Puccinia triticina (isolate 1-1 / race 1 (BBBD))</name>
    <name type="common">Brown leaf rust fungus</name>
    <dbReference type="NCBI Taxonomy" id="630390"/>
    <lineage>
        <taxon>Eukaryota</taxon>
        <taxon>Fungi</taxon>
        <taxon>Dikarya</taxon>
        <taxon>Basidiomycota</taxon>
        <taxon>Pucciniomycotina</taxon>
        <taxon>Pucciniomycetes</taxon>
        <taxon>Pucciniales</taxon>
        <taxon>Pucciniaceae</taxon>
        <taxon>Puccinia</taxon>
    </lineage>
</organism>
<keyword evidence="5" id="KW-1185">Reference proteome</keyword>
<evidence type="ECO:0000256" key="2">
    <source>
        <dbReference type="SAM" id="SignalP"/>
    </source>
</evidence>
<reference evidence="4" key="4">
    <citation type="submission" date="2025-05" db="UniProtKB">
        <authorList>
            <consortium name="EnsemblFungi"/>
        </authorList>
    </citation>
    <scope>IDENTIFICATION</scope>
    <source>
        <strain evidence="4">isolate 1-1 / race 1 (BBBD)</strain>
    </source>
</reference>
<feature type="chain" id="PRO_5008110136" evidence="2">
    <location>
        <begin position="28"/>
        <end position="298"/>
    </location>
</feature>
<dbReference type="AlphaFoldDB" id="A0A180GPE1"/>
<dbReference type="VEuPathDB" id="FungiDB:PTTG_11916"/>
<gene>
    <name evidence="3" type="ORF">PTTG_11916</name>
</gene>
<proteinExistence type="predicted"/>
<feature type="region of interest" description="Disordered" evidence="1">
    <location>
        <begin position="278"/>
        <end position="298"/>
    </location>
</feature>
<name>A0A180GPE1_PUCT1</name>
<feature type="compositionally biased region" description="Polar residues" evidence="1">
    <location>
        <begin position="282"/>
        <end position="298"/>
    </location>
</feature>
<dbReference type="Proteomes" id="UP000005240">
    <property type="component" value="Unassembled WGS sequence"/>
</dbReference>
<evidence type="ECO:0000313" key="4">
    <source>
        <dbReference type="EnsemblFungi" id="PTTG_11916-t43_1-p1"/>
    </source>
</evidence>
<evidence type="ECO:0000256" key="1">
    <source>
        <dbReference type="SAM" id="MobiDB-lite"/>
    </source>
</evidence>
<keyword evidence="2" id="KW-0732">Signal</keyword>
<reference evidence="3" key="1">
    <citation type="submission" date="2009-11" db="EMBL/GenBank/DDBJ databases">
        <authorList>
            <consortium name="The Broad Institute Genome Sequencing Platform"/>
            <person name="Ward D."/>
            <person name="Feldgarden M."/>
            <person name="Earl A."/>
            <person name="Young S.K."/>
            <person name="Zeng Q."/>
            <person name="Koehrsen M."/>
            <person name="Alvarado L."/>
            <person name="Berlin A."/>
            <person name="Bochicchio J."/>
            <person name="Borenstein D."/>
            <person name="Chapman S.B."/>
            <person name="Chen Z."/>
            <person name="Engels R."/>
            <person name="Freedman E."/>
            <person name="Gellesch M."/>
            <person name="Goldberg J."/>
            <person name="Griggs A."/>
            <person name="Gujja S."/>
            <person name="Heilman E."/>
            <person name="Heiman D."/>
            <person name="Hepburn T."/>
            <person name="Howarth C."/>
            <person name="Jen D."/>
            <person name="Larson L."/>
            <person name="Lewis B."/>
            <person name="Mehta T."/>
            <person name="Park D."/>
            <person name="Pearson M."/>
            <person name="Roberts A."/>
            <person name="Saif S."/>
            <person name="Shea T."/>
            <person name="Shenoy N."/>
            <person name="Sisk P."/>
            <person name="Stolte C."/>
            <person name="Sykes S."/>
            <person name="Thomson T."/>
            <person name="Walk T."/>
            <person name="White J."/>
            <person name="Yandava C."/>
            <person name="Izard J."/>
            <person name="Baranova O.V."/>
            <person name="Blanton J.M."/>
            <person name="Tanner A.C."/>
            <person name="Dewhirst F.E."/>
            <person name="Haas B."/>
            <person name="Nusbaum C."/>
            <person name="Birren B."/>
        </authorList>
    </citation>
    <scope>NUCLEOTIDE SEQUENCE [LARGE SCALE GENOMIC DNA]</scope>
    <source>
        <strain evidence="3">1-1 BBBD Race 1</strain>
    </source>
</reference>
<sequence>MRFQDYHHSCLSLQLLVICGLKLAVIGRPTFTNDIHLIPEQHTITDVPKAGVLHKKMNSVLEKVSPTSKKSIPTPGRPGFQRALDGADLIEHLYKVVATELLKNEMKPLPADDGEIVNVPNQFINTADALLLQGYSLPQNTIDELEKLHGTVHELLSDADLAAADSLPAGKIEIMMSRFREKIRPQLMRYFSENKDPSNDLHVQIQQALEQRDPREETPNLRKKLNRSEALTRKKVVEAFKNDIEQGLMSDTEEDSKTLGTERRKKNISTAIFSVFRKTKPDPQQNPASSSNVGRFNT</sequence>
<feature type="signal peptide" evidence="2">
    <location>
        <begin position="1"/>
        <end position="27"/>
    </location>
</feature>
<reference evidence="3" key="2">
    <citation type="submission" date="2016-05" db="EMBL/GenBank/DDBJ databases">
        <title>Comparative analysis highlights variable genome content of wheat rusts and divergence of the mating loci.</title>
        <authorList>
            <person name="Cuomo C.A."/>
            <person name="Bakkeren G."/>
            <person name="Szabo L."/>
            <person name="Khalil H."/>
            <person name="Joly D."/>
            <person name="Goldberg J."/>
            <person name="Young S."/>
            <person name="Zeng Q."/>
            <person name="Fellers J."/>
        </authorList>
    </citation>
    <scope>NUCLEOTIDE SEQUENCE [LARGE SCALE GENOMIC DNA]</scope>
    <source>
        <strain evidence="3">1-1 BBBD Race 1</strain>
    </source>
</reference>
<reference evidence="4 5" key="3">
    <citation type="journal article" date="2017" name="G3 (Bethesda)">
        <title>Comparative analysis highlights variable genome content of wheat rusts and divergence of the mating loci.</title>
        <authorList>
            <person name="Cuomo C.A."/>
            <person name="Bakkeren G."/>
            <person name="Khalil H.B."/>
            <person name="Panwar V."/>
            <person name="Joly D."/>
            <person name="Linning R."/>
            <person name="Sakthikumar S."/>
            <person name="Song X."/>
            <person name="Adiconis X."/>
            <person name="Fan L."/>
            <person name="Goldberg J.M."/>
            <person name="Levin J.Z."/>
            <person name="Young S."/>
            <person name="Zeng Q."/>
            <person name="Anikster Y."/>
            <person name="Bruce M."/>
            <person name="Wang M."/>
            <person name="Yin C."/>
            <person name="McCallum B."/>
            <person name="Szabo L.J."/>
            <person name="Hulbert S."/>
            <person name="Chen X."/>
            <person name="Fellers J.P."/>
        </authorList>
    </citation>
    <scope>NUCLEOTIDE SEQUENCE</scope>
    <source>
        <strain evidence="4">isolate 1-1 / race 1 (BBBD)</strain>
        <strain evidence="5">Isolate 1-1 / race 1 (BBBD)</strain>
    </source>
</reference>
<accession>A0A180GPE1</accession>
<evidence type="ECO:0000313" key="5">
    <source>
        <dbReference type="Proteomes" id="UP000005240"/>
    </source>
</evidence>
<dbReference type="EMBL" id="ADAS02000039">
    <property type="protein sequence ID" value="OAV94411.1"/>
    <property type="molecule type" value="Genomic_DNA"/>
</dbReference>
<evidence type="ECO:0000313" key="3">
    <source>
        <dbReference type="EMBL" id="OAV94411.1"/>
    </source>
</evidence>